<reference evidence="10 11" key="1">
    <citation type="journal article" date="2020" name="ISME J.">
        <title>Uncovering the hidden diversity of litter-decomposition mechanisms in mushroom-forming fungi.</title>
        <authorList>
            <person name="Floudas D."/>
            <person name="Bentzer J."/>
            <person name="Ahren D."/>
            <person name="Johansson T."/>
            <person name="Persson P."/>
            <person name="Tunlid A."/>
        </authorList>
    </citation>
    <scope>NUCLEOTIDE SEQUENCE [LARGE SCALE GENOMIC DNA]</scope>
    <source>
        <strain evidence="10 11">CBS 291.85</strain>
    </source>
</reference>
<evidence type="ECO:0000256" key="1">
    <source>
        <dbReference type="ARBA" id="ARBA00004141"/>
    </source>
</evidence>
<dbReference type="GO" id="GO:0016020">
    <property type="term" value="C:membrane"/>
    <property type="evidence" value="ECO:0007669"/>
    <property type="project" value="UniProtKB-SubCell"/>
</dbReference>
<keyword evidence="4 8" id="KW-0812">Transmembrane</keyword>
<protein>
    <submittedName>
        <fullName evidence="10">Uncharacterized protein</fullName>
    </submittedName>
</protein>
<evidence type="ECO:0000256" key="5">
    <source>
        <dbReference type="ARBA" id="ARBA00022737"/>
    </source>
</evidence>
<comment type="subcellular location">
    <subcellularLocation>
        <location evidence="1">Membrane</location>
        <topology evidence="1">Multi-pass membrane protein</topology>
    </subcellularLocation>
</comment>
<dbReference type="OrthoDB" id="448427at2759"/>
<dbReference type="EMBL" id="JAACJM010000003">
    <property type="protein sequence ID" value="KAF5373764.1"/>
    <property type="molecule type" value="Genomic_DNA"/>
</dbReference>
<accession>A0A8H5LY82</accession>
<evidence type="ECO:0000313" key="11">
    <source>
        <dbReference type="Proteomes" id="UP000559256"/>
    </source>
</evidence>
<evidence type="ECO:0000256" key="7">
    <source>
        <dbReference type="ARBA" id="ARBA00023136"/>
    </source>
</evidence>
<evidence type="ECO:0000256" key="4">
    <source>
        <dbReference type="ARBA" id="ARBA00022692"/>
    </source>
</evidence>
<comment type="similarity">
    <text evidence="2 9">Belongs to the mitochondrial carrier (TC 2.A.29) family.</text>
</comment>
<dbReference type="InterPro" id="IPR050391">
    <property type="entry name" value="Mito_Metabolite_Transporter"/>
</dbReference>
<sequence length="167" mass="18799">MCSYDFFKQTLLNKTIPVLDYQLRDSLPLHALASCMAGTFATTVCSPADVIRSRIMSSVCSSSLDISTVLIDFSLSIDKPDSMNSERIQSCAQTPLQILRTSLQTEGIGFLFKGWTPAFFRLGPNTVLLFIFFEVATEERMEVVTFFIDLDLDVDMDIHIHIDAIWI</sequence>
<dbReference type="SUPFAM" id="SSF103506">
    <property type="entry name" value="Mitochondrial carrier"/>
    <property type="match status" value="1"/>
</dbReference>
<dbReference type="Pfam" id="PF00153">
    <property type="entry name" value="Mito_carr"/>
    <property type="match status" value="1"/>
</dbReference>
<dbReference type="PROSITE" id="PS50920">
    <property type="entry name" value="SOLCAR"/>
    <property type="match status" value="1"/>
</dbReference>
<dbReference type="InterPro" id="IPR023395">
    <property type="entry name" value="MCP_dom_sf"/>
</dbReference>
<evidence type="ECO:0000313" key="10">
    <source>
        <dbReference type="EMBL" id="KAF5373764.1"/>
    </source>
</evidence>
<evidence type="ECO:0000256" key="6">
    <source>
        <dbReference type="ARBA" id="ARBA00022989"/>
    </source>
</evidence>
<dbReference type="PANTHER" id="PTHR45618">
    <property type="entry name" value="MITOCHONDRIAL DICARBOXYLATE CARRIER-RELATED"/>
    <property type="match status" value="1"/>
</dbReference>
<keyword evidence="11" id="KW-1185">Reference proteome</keyword>
<feature type="repeat" description="Solcar" evidence="8">
    <location>
        <begin position="25"/>
        <end position="139"/>
    </location>
</feature>
<keyword evidence="5" id="KW-0677">Repeat</keyword>
<organism evidence="10 11">
    <name type="scientific">Tetrapyrgos nigripes</name>
    <dbReference type="NCBI Taxonomy" id="182062"/>
    <lineage>
        <taxon>Eukaryota</taxon>
        <taxon>Fungi</taxon>
        <taxon>Dikarya</taxon>
        <taxon>Basidiomycota</taxon>
        <taxon>Agaricomycotina</taxon>
        <taxon>Agaricomycetes</taxon>
        <taxon>Agaricomycetidae</taxon>
        <taxon>Agaricales</taxon>
        <taxon>Marasmiineae</taxon>
        <taxon>Marasmiaceae</taxon>
        <taxon>Tetrapyrgos</taxon>
    </lineage>
</organism>
<evidence type="ECO:0000256" key="3">
    <source>
        <dbReference type="ARBA" id="ARBA00022448"/>
    </source>
</evidence>
<comment type="caution">
    <text evidence="10">The sequence shown here is derived from an EMBL/GenBank/DDBJ whole genome shotgun (WGS) entry which is preliminary data.</text>
</comment>
<name>A0A8H5LY82_9AGAR</name>
<dbReference type="InterPro" id="IPR018108">
    <property type="entry name" value="MCP_transmembrane"/>
</dbReference>
<keyword evidence="6" id="KW-1133">Transmembrane helix</keyword>
<dbReference type="AlphaFoldDB" id="A0A8H5LY82"/>
<proteinExistence type="inferred from homology"/>
<evidence type="ECO:0000256" key="2">
    <source>
        <dbReference type="ARBA" id="ARBA00006375"/>
    </source>
</evidence>
<evidence type="ECO:0000256" key="8">
    <source>
        <dbReference type="PROSITE-ProRule" id="PRU00282"/>
    </source>
</evidence>
<dbReference type="Proteomes" id="UP000559256">
    <property type="component" value="Unassembled WGS sequence"/>
</dbReference>
<evidence type="ECO:0000256" key="9">
    <source>
        <dbReference type="RuleBase" id="RU000488"/>
    </source>
</evidence>
<keyword evidence="7 8" id="KW-0472">Membrane</keyword>
<dbReference type="Gene3D" id="1.50.40.10">
    <property type="entry name" value="Mitochondrial carrier domain"/>
    <property type="match status" value="1"/>
</dbReference>
<gene>
    <name evidence="10" type="ORF">D9758_000854</name>
</gene>
<keyword evidence="3 9" id="KW-0813">Transport</keyword>